<gene>
    <name evidence="1" type="ORF">MIZ03_2765</name>
</gene>
<evidence type="ECO:0000313" key="1">
    <source>
        <dbReference type="EMBL" id="BCO27874.1"/>
    </source>
</evidence>
<accession>A0ABN6DA93</accession>
<reference evidence="1 2" key="1">
    <citation type="journal article" date="2021" name="Microbiol. Spectr.">
        <title>A Single Bacterium Capable of Oxidation and Reduction of Iron at Circumneutral pH.</title>
        <authorList>
            <person name="Kato S."/>
            <person name="Ohkuma M."/>
        </authorList>
    </citation>
    <scope>NUCLEOTIDE SEQUENCE [LARGE SCALE GENOMIC DNA]</scope>
    <source>
        <strain evidence="1 2">MIZ03</strain>
    </source>
</reference>
<organism evidence="1 2">
    <name type="scientific">Rhodoferax lithotrophicus</name>
    <dbReference type="NCBI Taxonomy" id="2798804"/>
    <lineage>
        <taxon>Bacteria</taxon>
        <taxon>Pseudomonadati</taxon>
        <taxon>Pseudomonadota</taxon>
        <taxon>Betaproteobacteria</taxon>
        <taxon>Burkholderiales</taxon>
        <taxon>Comamonadaceae</taxon>
        <taxon>Rhodoferax</taxon>
    </lineage>
</organism>
<sequence>MKFILDDLSNFQSPATFQQYNCQWKIFLYEFAAMQQK</sequence>
<proteinExistence type="predicted"/>
<evidence type="ECO:0000313" key="2">
    <source>
        <dbReference type="Proteomes" id="UP000824366"/>
    </source>
</evidence>
<dbReference type="EMBL" id="AP024238">
    <property type="protein sequence ID" value="BCO27874.1"/>
    <property type="molecule type" value="Genomic_DNA"/>
</dbReference>
<name>A0ABN6DA93_9BURK</name>
<keyword evidence="2" id="KW-1185">Reference proteome</keyword>
<dbReference type="Proteomes" id="UP000824366">
    <property type="component" value="Chromosome"/>
</dbReference>
<protein>
    <submittedName>
        <fullName evidence="1">Uncharacterized protein</fullName>
    </submittedName>
</protein>